<dbReference type="AlphaFoldDB" id="A0A812AW95"/>
<keyword evidence="1" id="KW-0812">Transmembrane</keyword>
<sequence>MKFSQTQFTDASNNLPNHLPSFAVLAVLTPTSSSFFSSFLFSSTLSFCSSLFPLPLFFRFLFFLHSPLFILFFLLSVFSPNPVLYLPSSLSLSLLSLSFSQLSILFSLFSFNYLCPPYSSPLLSSTSLYNSLSFLHIFIFFRSDFSSISSQFFLYFFLLFIHTFSFFLFLILHFHSFLITTSFSF</sequence>
<feature type="transmembrane region" description="Helical" evidence="1">
    <location>
        <begin position="90"/>
        <end position="110"/>
    </location>
</feature>
<feature type="transmembrane region" description="Helical" evidence="1">
    <location>
        <begin position="153"/>
        <end position="175"/>
    </location>
</feature>
<accession>A0A812AW95</accession>
<evidence type="ECO:0000313" key="2">
    <source>
        <dbReference type="EMBL" id="CAE1159090.1"/>
    </source>
</evidence>
<protein>
    <submittedName>
        <fullName evidence="2">Uncharacterized protein</fullName>
    </submittedName>
</protein>
<evidence type="ECO:0000256" key="1">
    <source>
        <dbReference type="SAM" id="Phobius"/>
    </source>
</evidence>
<keyword evidence="1" id="KW-0472">Membrane</keyword>
<dbReference type="Proteomes" id="UP000597762">
    <property type="component" value="Unassembled WGS sequence"/>
</dbReference>
<gene>
    <name evidence="2" type="ORF">SPHA_5841</name>
</gene>
<organism evidence="2 3">
    <name type="scientific">Acanthosepion pharaonis</name>
    <name type="common">Pharaoh cuttlefish</name>
    <name type="synonym">Sepia pharaonis</name>
    <dbReference type="NCBI Taxonomy" id="158019"/>
    <lineage>
        <taxon>Eukaryota</taxon>
        <taxon>Metazoa</taxon>
        <taxon>Spiralia</taxon>
        <taxon>Lophotrochozoa</taxon>
        <taxon>Mollusca</taxon>
        <taxon>Cephalopoda</taxon>
        <taxon>Coleoidea</taxon>
        <taxon>Decapodiformes</taxon>
        <taxon>Sepiida</taxon>
        <taxon>Sepiina</taxon>
        <taxon>Sepiidae</taxon>
        <taxon>Acanthosepion</taxon>
    </lineage>
</organism>
<feature type="transmembrane region" description="Helical" evidence="1">
    <location>
        <begin position="56"/>
        <end position="78"/>
    </location>
</feature>
<name>A0A812AW95_ACAPH</name>
<feature type="transmembrane region" description="Helical" evidence="1">
    <location>
        <begin position="122"/>
        <end position="141"/>
    </location>
</feature>
<evidence type="ECO:0000313" key="3">
    <source>
        <dbReference type="Proteomes" id="UP000597762"/>
    </source>
</evidence>
<feature type="transmembrane region" description="Helical" evidence="1">
    <location>
        <begin position="21"/>
        <end position="41"/>
    </location>
</feature>
<keyword evidence="3" id="KW-1185">Reference proteome</keyword>
<comment type="caution">
    <text evidence="2">The sequence shown here is derived from an EMBL/GenBank/DDBJ whole genome shotgun (WGS) entry which is preliminary data.</text>
</comment>
<keyword evidence="1" id="KW-1133">Transmembrane helix</keyword>
<dbReference type="EMBL" id="CAHIKZ030000191">
    <property type="protein sequence ID" value="CAE1159090.1"/>
    <property type="molecule type" value="Genomic_DNA"/>
</dbReference>
<proteinExistence type="predicted"/>
<reference evidence="2" key="1">
    <citation type="submission" date="2021-01" db="EMBL/GenBank/DDBJ databases">
        <authorList>
            <person name="Li R."/>
            <person name="Bekaert M."/>
        </authorList>
    </citation>
    <scope>NUCLEOTIDE SEQUENCE</scope>
    <source>
        <strain evidence="2">Farmed</strain>
    </source>
</reference>